<dbReference type="InterPro" id="IPR001117">
    <property type="entry name" value="Cu-oxidase_2nd"/>
</dbReference>
<evidence type="ECO:0000256" key="2">
    <source>
        <dbReference type="ARBA" id="ARBA00022723"/>
    </source>
</evidence>
<dbReference type="Pfam" id="PF00394">
    <property type="entry name" value="Cu-oxidase"/>
    <property type="match status" value="1"/>
</dbReference>
<feature type="domain" description="Plastocyanin-like" evidence="6">
    <location>
        <begin position="95"/>
        <end position="208"/>
    </location>
</feature>
<dbReference type="InterPro" id="IPR008972">
    <property type="entry name" value="Cupredoxin"/>
</dbReference>
<sequence>MTLLYFNTDFTVFSRMAKLYTVLLCILILVQCGVSYNQPMCDPWSTDTNCSWIPLSTPDECARDCVDNGEPKNCYYLFHLEFYLTQGPACNQTVKTQCITADGYERTVLSINRQLPGPKIQVCKNDRIIVDVHNAATGLEATIHWHGIFQNNFQYYDGVPYITQCPIASPSTFRYDFVAQNSGTHFYHSHVFTHMLDGQIGGLIVRDSPSEDPHRHLYDEDIHVIFINDWMHQLSFEFYPGYFGNLAVNGQAAQNILINGLGWWNKSNPTTESNGDVSLFTVQKGKRYRMRMINSMSTVCIAELSIWGHRLNLIAQDGANVKPVLVDKIVSSSGERADFILTADQNVDSYWIQVRGLGECNTTEVQQLAILKYEGGPGRPSAPTPTYNDTVNGVTYNSLDGTKCDTNDTSTTICVNQVEGLEASDDLLKVEPDERYVLPFWFFNYTERGDKELFRADTYETFFDANDKSQLLSTFNNISFETPASNLLTQHSSYQTICKKNELSTCTEPCTCAQVINVKLNSIVEVIVYDTAPISELHHPFHLHGYEFKLFSIGQYNDNRTTISREDINEVIQKHTERLQNGEYHNPPGKDTAKIPMGGWVILRFKANNPGWWLFHCHFAWHHITGMELVIRVGDFYDLPPEPPGFPQCDNWRPALHTLNEFYSFTYSPD</sequence>
<dbReference type="Pfam" id="PF07732">
    <property type="entry name" value="Cu-oxidase_3"/>
    <property type="match status" value="1"/>
</dbReference>
<dbReference type="EMBL" id="CAXAJV020001296">
    <property type="protein sequence ID" value="CAL7947012.1"/>
    <property type="molecule type" value="Genomic_DNA"/>
</dbReference>
<dbReference type="Pfam" id="PF07731">
    <property type="entry name" value="Cu-oxidase_2"/>
    <property type="match status" value="1"/>
</dbReference>
<gene>
    <name evidence="7" type="ORF">XYLVIOL_LOCUS8113</name>
</gene>
<comment type="similarity">
    <text evidence="1">Belongs to the multicopper oxidase family.</text>
</comment>
<name>A0ABP1P338_XYLVO</name>
<dbReference type="CDD" id="cd13858">
    <property type="entry name" value="CuRO_1_tcLCC2_insect_like"/>
    <property type="match status" value="1"/>
</dbReference>
<evidence type="ECO:0000256" key="1">
    <source>
        <dbReference type="ARBA" id="ARBA00010609"/>
    </source>
</evidence>
<dbReference type="InterPro" id="IPR011706">
    <property type="entry name" value="Cu-oxidase_C"/>
</dbReference>
<evidence type="ECO:0000259" key="6">
    <source>
        <dbReference type="Pfam" id="PF07732"/>
    </source>
</evidence>
<evidence type="ECO:0000256" key="3">
    <source>
        <dbReference type="ARBA" id="ARBA00023002"/>
    </source>
</evidence>
<keyword evidence="3" id="KW-0560">Oxidoreductase</keyword>
<dbReference type="InterPro" id="IPR011707">
    <property type="entry name" value="Cu-oxidase-like_N"/>
</dbReference>
<feature type="domain" description="Plastocyanin-like" evidence="5">
    <location>
        <begin position="498"/>
        <end position="634"/>
    </location>
</feature>
<evidence type="ECO:0000313" key="8">
    <source>
        <dbReference type="Proteomes" id="UP001642520"/>
    </source>
</evidence>
<dbReference type="PROSITE" id="PS00079">
    <property type="entry name" value="MULTICOPPER_OXIDASE1"/>
    <property type="match status" value="1"/>
</dbReference>
<dbReference type="InterPro" id="IPR033138">
    <property type="entry name" value="Cu_oxidase_CS"/>
</dbReference>
<proteinExistence type="inferred from homology"/>
<accession>A0ABP1P338</accession>
<evidence type="ECO:0000259" key="4">
    <source>
        <dbReference type="Pfam" id="PF00394"/>
    </source>
</evidence>
<reference evidence="7 8" key="1">
    <citation type="submission" date="2024-08" db="EMBL/GenBank/DDBJ databases">
        <authorList>
            <person name="Will J Nash"/>
            <person name="Angela Man"/>
            <person name="Seanna McTaggart"/>
            <person name="Kendall Baker"/>
            <person name="Tom Barker"/>
            <person name="Leah Catchpole"/>
            <person name="Alex Durrant"/>
            <person name="Karim Gharbi"/>
            <person name="Naomi Irish"/>
            <person name="Gemy Kaithakottil"/>
            <person name="Debby Ku"/>
            <person name="Aaliyah Providence"/>
            <person name="Felix Shaw"/>
            <person name="David Swarbreck"/>
            <person name="Chris Watkins"/>
            <person name="Ann M. McCartney"/>
            <person name="Giulio Formenti"/>
            <person name="Alice Mouton"/>
            <person name="Noel Vella"/>
            <person name="Bjorn M von Reumont"/>
            <person name="Adriana Vella"/>
            <person name="Wilfried Haerty"/>
        </authorList>
    </citation>
    <scope>NUCLEOTIDE SEQUENCE [LARGE SCALE GENOMIC DNA]</scope>
</reference>
<dbReference type="PANTHER" id="PTHR11709:SF232">
    <property type="entry name" value="STRAW, ISOFORM G"/>
    <property type="match status" value="1"/>
</dbReference>
<evidence type="ECO:0000313" key="7">
    <source>
        <dbReference type="EMBL" id="CAL7947012.1"/>
    </source>
</evidence>
<keyword evidence="2" id="KW-0479">Metal-binding</keyword>
<dbReference type="Gene3D" id="2.60.40.420">
    <property type="entry name" value="Cupredoxins - blue copper proteins"/>
    <property type="match status" value="3"/>
</dbReference>
<organism evidence="7 8">
    <name type="scientific">Xylocopa violacea</name>
    <name type="common">Violet carpenter bee</name>
    <name type="synonym">Apis violacea</name>
    <dbReference type="NCBI Taxonomy" id="135666"/>
    <lineage>
        <taxon>Eukaryota</taxon>
        <taxon>Metazoa</taxon>
        <taxon>Ecdysozoa</taxon>
        <taxon>Arthropoda</taxon>
        <taxon>Hexapoda</taxon>
        <taxon>Insecta</taxon>
        <taxon>Pterygota</taxon>
        <taxon>Neoptera</taxon>
        <taxon>Endopterygota</taxon>
        <taxon>Hymenoptera</taxon>
        <taxon>Apocrita</taxon>
        <taxon>Aculeata</taxon>
        <taxon>Apoidea</taxon>
        <taxon>Anthophila</taxon>
        <taxon>Apidae</taxon>
        <taxon>Xylocopa</taxon>
        <taxon>Xylocopa</taxon>
    </lineage>
</organism>
<feature type="domain" description="Plastocyanin-like" evidence="4">
    <location>
        <begin position="223"/>
        <end position="375"/>
    </location>
</feature>
<comment type="caution">
    <text evidence="7">The sequence shown here is derived from an EMBL/GenBank/DDBJ whole genome shotgun (WGS) entry which is preliminary data.</text>
</comment>
<dbReference type="InterPro" id="IPR002355">
    <property type="entry name" value="Cu_oxidase_Cu_BS"/>
</dbReference>
<dbReference type="PANTHER" id="PTHR11709">
    <property type="entry name" value="MULTI-COPPER OXIDASE"/>
    <property type="match status" value="1"/>
</dbReference>
<dbReference type="CDD" id="cd13884">
    <property type="entry name" value="CuRO_2_tcLCC_insect_like"/>
    <property type="match status" value="1"/>
</dbReference>
<dbReference type="CDD" id="cd13905">
    <property type="entry name" value="CuRO_3_tcLLC2_insect_like"/>
    <property type="match status" value="1"/>
</dbReference>
<protein>
    <submittedName>
        <fullName evidence="7">Uncharacterized protein</fullName>
    </submittedName>
</protein>
<dbReference type="InterPro" id="IPR045087">
    <property type="entry name" value="Cu-oxidase_fam"/>
</dbReference>
<keyword evidence="8" id="KW-1185">Reference proteome</keyword>
<dbReference type="Proteomes" id="UP001642520">
    <property type="component" value="Unassembled WGS sequence"/>
</dbReference>
<dbReference type="PROSITE" id="PS00080">
    <property type="entry name" value="MULTICOPPER_OXIDASE2"/>
    <property type="match status" value="1"/>
</dbReference>
<dbReference type="SUPFAM" id="SSF49503">
    <property type="entry name" value="Cupredoxins"/>
    <property type="match status" value="3"/>
</dbReference>
<evidence type="ECO:0000259" key="5">
    <source>
        <dbReference type="Pfam" id="PF07731"/>
    </source>
</evidence>